<proteinExistence type="predicted"/>
<evidence type="ECO:0000313" key="4">
    <source>
        <dbReference type="Proteomes" id="UP000308133"/>
    </source>
</evidence>
<evidence type="ECO:0000259" key="2">
    <source>
        <dbReference type="Pfam" id="PF13391"/>
    </source>
</evidence>
<evidence type="ECO:0000256" key="1">
    <source>
        <dbReference type="SAM" id="MobiDB-lite"/>
    </source>
</evidence>
<sequence length="404" mass="46756">MASTSHHQLRNPIPLKHDIVERSFVDVEHPGYDDHNIFLRFPALDCDATSEVLGVTFGVLRTACGILADNRWDGYFTRSKSPTGERISLPDHDIIRSGTYYYQLPGYEDGKWPVVPTLQDWRFPHDNLPTLWQNSEQAELLQTWDLPPHRDQTCHLTGSSMISQNAHIVPKEFDSWFQNERLTQYCSDMNTFGFESTDDKTNMLRLRDDLHRAWDTNRFAIVPKSSASSMVAWRIQALDSQVDLVSDFHNRATYIPYRAHIAKFLLARFAIQILKRAAPFFRPDKERLVVRRGLQVPTSLSRADIPELQPKSRSQSPRKRKSPTRLPTETDQLDQELYHAPSSGLYWACRRKRRRAGSDSDSSVDTTSDQDTADDLVYTRCIDLKNTALEEEERGRRRTRLFCE</sequence>
<organism evidence="3 4">
    <name type="scientific">Elsinoe australis</name>
    <dbReference type="NCBI Taxonomy" id="40998"/>
    <lineage>
        <taxon>Eukaryota</taxon>
        <taxon>Fungi</taxon>
        <taxon>Dikarya</taxon>
        <taxon>Ascomycota</taxon>
        <taxon>Pezizomycotina</taxon>
        <taxon>Dothideomycetes</taxon>
        <taxon>Dothideomycetidae</taxon>
        <taxon>Myriangiales</taxon>
        <taxon>Elsinoaceae</taxon>
        <taxon>Elsinoe</taxon>
    </lineage>
</organism>
<accession>A0A4U7AP58</accession>
<comment type="caution">
    <text evidence="3">The sequence shown here is derived from an EMBL/GenBank/DDBJ whole genome shotgun (WGS) entry which is preliminary data.</text>
</comment>
<feature type="domain" description="HNH nuclease" evidence="2">
    <location>
        <begin position="154"/>
        <end position="222"/>
    </location>
</feature>
<feature type="region of interest" description="Disordered" evidence="1">
    <location>
        <begin position="301"/>
        <end position="334"/>
    </location>
</feature>
<protein>
    <recommendedName>
        <fullName evidence="2">HNH nuclease domain-containing protein</fullName>
    </recommendedName>
</protein>
<dbReference type="Proteomes" id="UP000308133">
    <property type="component" value="Unassembled WGS sequence"/>
</dbReference>
<dbReference type="InterPro" id="IPR003615">
    <property type="entry name" value="HNH_nuc"/>
</dbReference>
<reference evidence="3 4" key="1">
    <citation type="submission" date="2018-02" db="EMBL/GenBank/DDBJ databases">
        <title>Draft genome sequences of Elsinoe sp., causing black scab on jojoba.</title>
        <authorList>
            <person name="Stodart B."/>
            <person name="Jeffress S."/>
            <person name="Ash G."/>
            <person name="Arun Chinnappa K."/>
        </authorList>
    </citation>
    <scope>NUCLEOTIDE SEQUENCE [LARGE SCALE GENOMIC DNA]</scope>
    <source>
        <strain evidence="3 4">Hillstone_2</strain>
    </source>
</reference>
<dbReference type="EMBL" id="PTQR01000129">
    <property type="protein sequence ID" value="TKX18270.1"/>
    <property type="molecule type" value="Genomic_DNA"/>
</dbReference>
<gene>
    <name evidence="3" type="ORF">C1H76_9538</name>
</gene>
<name>A0A4U7AP58_9PEZI</name>
<dbReference type="Pfam" id="PF13391">
    <property type="entry name" value="HNH_2"/>
    <property type="match status" value="1"/>
</dbReference>
<evidence type="ECO:0000313" key="3">
    <source>
        <dbReference type="EMBL" id="TKX18270.1"/>
    </source>
</evidence>
<dbReference type="AlphaFoldDB" id="A0A4U7AP58"/>